<reference evidence="6" key="2">
    <citation type="submission" date="2018-05" db="EMBL/GenBank/DDBJ databases">
        <title>Genome Sequencing of selected type strains of the family Eggerthellaceae.</title>
        <authorList>
            <person name="Danylec N."/>
            <person name="Stoll D.A."/>
            <person name="Doetsch A."/>
            <person name="Huch M."/>
        </authorList>
    </citation>
    <scope>NUCLEOTIDE SEQUENCE [LARGE SCALE GENOMIC DNA]</scope>
    <source>
        <strain evidence="6">DSM 16107</strain>
    </source>
</reference>
<dbReference type="PANTHER" id="PTHR30337:SF7">
    <property type="entry name" value="PHOSPHOESTERASE"/>
    <property type="match status" value="1"/>
</dbReference>
<accession>A0A3N0J3D3</accession>
<evidence type="ECO:0000313" key="4">
    <source>
        <dbReference type="EMBL" id="RNM43280.1"/>
    </source>
</evidence>
<dbReference type="InterPro" id="IPR029052">
    <property type="entry name" value="Metallo-depent_PP-like"/>
</dbReference>
<organism evidence="4 6">
    <name type="scientific">Eggerthella sinensis</name>
    <dbReference type="NCBI Taxonomy" id="242230"/>
    <lineage>
        <taxon>Bacteria</taxon>
        <taxon>Bacillati</taxon>
        <taxon>Actinomycetota</taxon>
        <taxon>Coriobacteriia</taxon>
        <taxon>Eggerthellales</taxon>
        <taxon>Eggerthellaceae</taxon>
        <taxon>Eggerthella</taxon>
    </lineage>
</organism>
<keyword evidence="1" id="KW-0378">Hydrolase</keyword>
<dbReference type="OrthoDB" id="9773856at2"/>
<dbReference type="CDD" id="cd00840">
    <property type="entry name" value="MPP_Mre11_N"/>
    <property type="match status" value="1"/>
</dbReference>
<dbReference type="Pfam" id="PF00149">
    <property type="entry name" value="Metallophos"/>
    <property type="match status" value="1"/>
</dbReference>
<evidence type="ECO:0000313" key="5">
    <source>
        <dbReference type="Proteomes" id="UP000253817"/>
    </source>
</evidence>
<gene>
    <name evidence="3" type="ORF">C1876_02450</name>
    <name evidence="4" type="ORF">DMP09_01060</name>
</gene>
<dbReference type="EMBL" id="QICC01000002">
    <property type="protein sequence ID" value="RNM43280.1"/>
    <property type="molecule type" value="Genomic_DNA"/>
</dbReference>
<dbReference type="GO" id="GO:0016787">
    <property type="term" value="F:hydrolase activity"/>
    <property type="evidence" value="ECO:0007669"/>
    <property type="project" value="UniProtKB-KW"/>
</dbReference>
<proteinExistence type="predicted"/>
<evidence type="ECO:0000256" key="1">
    <source>
        <dbReference type="ARBA" id="ARBA00022801"/>
    </source>
</evidence>
<dbReference type="AlphaFoldDB" id="A0A3N0J3D3"/>
<comment type="caution">
    <text evidence="4">The sequence shown here is derived from an EMBL/GenBank/DDBJ whole genome shotgun (WGS) entry which is preliminary data.</text>
</comment>
<reference evidence="3 5" key="1">
    <citation type="journal article" date="2018" name="Elife">
        <title>Discovery and characterization of a prevalent human gut bacterial enzyme sufficient for the inactivation of a family of plant toxins.</title>
        <authorList>
            <person name="Koppel N."/>
            <person name="Bisanz J.E."/>
            <person name="Pandelia M.E."/>
            <person name="Turnbaugh P.J."/>
            <person name="Balskus E.P."/>
        </authorList>
    </citation>
    <scope>NUCLEOTIDE SEQUENCE [LARGE SCALE GENOMIC DNA]</scope>
    <source>
        <strain evidence="3 5">DSM 16107</strain>
    </source>
</reference>
<dbReference type="Proteomes" id="UP000253817">
    <property type="component" value="Unassembled WGS sequence"/>
</dbReference>
<dbReference type="InterPro" id="IPR041796">
    <property type="entry name" value="Mre11_N"/>
</dbReference>
<dbReference type="SUPFAM" id="SSF56300">
    <property type="entry name" value="Metallo-dependent phosphatases"/>
    <property type="match status" value="1"/>
</dbReference>
<protein>
    <submittedName>
        <fullName evidence="4">Metallophosphoesterase</fullName>
    </submittedName>
</protein>
<dbReference type="EMBL" id="PPTT01000003">
    <property type="protein sequence ID" value="RDB71115.1"/>
    <property type="molecule type" value="Genomic_DNA"/>
</dbReference>
<evidence type="ECO:0000259" key="2">
    <source>
        <dbReference type="Pfam" id="PF00149"/>
    </source>
</evidence>
<name>A0A3N0J3D3_9ACTN</name>
<dbReference type="InterPro" id="IPR004843">
    <property type="entry name" value="Calcineurin-like_PHP"/>
</dbReference>
<reference evidence="4" key="3">
    <citation type="journal article" date="2019" name="Microbiol. Resour. Announc.">
        <title>Draft Genome Sequences of Type Strains of Gordonibacter faecihominis, Paraeggerthella hongkongensis, Parvibacter caecicola,Slackia equolifaciens, Slackia faecicanis, and Slackia isoflavoniconvertens.</title>
        <authorList>
            <person name="Danylec N."/>
            <person name="Stoll D.A."/>
            <person name="Dotsch A."/>
            <person name="Huch M."/>
        </authorList>
    </citation>
    <scope>NUCLEOTIDE SEQUENCE</scope>
    <source>
        <strain evidence="4">DSM 16107</strain>
    </source>
</reference>
<keyword evidence="5" id="KW-1185">Reference proteome</keyword>
<sequence>MSKRVTFIHAADLHLGAPFRGLRALSTKWANRLLTAIPESYDRMIDAAIAREVDFVVVSGDIFDDARPSYGDYLHFFSGLERLGEAGIPAYLVTGNHDPYTSWQHDFFSLPPNATMLPGDRPGFALVERDGEPLCLIGGRGYYNQTWPMDECIAEGVTRAAAEQALAAEHPRAAEAPFAVGLLHTGLNLDPVKAPVDPPVLMRAGMDYWALGHIHMKYAYPSFDDPRLVFSGCIQGRDIKETGERGVYQVTLKEGMPNDLEFIPTASVVWQRMRVDVSDCANLPDITDKIMRELFRENGKAHCEEMVVRIALVGSTPLHAMLERKDVLSGLRKHVNDAYSAFFCDALVNETVPPRDKEALRREGLFPAVFLQVADAQRRNSDESIAFLQDEFLKKNIQLPSAYTRNIDKLAESAENLVLDLLAQDDDR</sequence>
<evidence type="ECO:0000313" key="6">
    <source>
        <dbReference type="Proteomes" id="UP000270112"/>
    </source>
</evidence>
<feature type="domain" description="Calcineurin-like phosphoesterase" evidence="2">
    <location>
        <begin position="6"/>
        <end position="216"/>
    </location>
</feature>
<dbReference type="Proteomes" id="UP000270112">
    <property type="component" value="Unassembled WGS sequence"/>
</dbReference>
<evidence type="ECO:0000313" key="3">
    <source>
        <dbReference type="EMBL" id="RDB71115.1"/>
    </source>
</evidence>
<dbReference type="Gene3D" id="3.60.21.10">
    <property type="match status" value="1"/>
</dbReference>
<dbReference type="InterPro" id="IPR050535">
    <property type="entry name" value="DNA_Repair-Maintenance_Comp"/>
</dbReference>
<dbReference type="RefSeq" id="WP_114545143.1">
    <property type="nucleotide sequence ID" value="NZ_JAJCHC010000001.1"/>
</dbReference>
<dbReference type="PANTHER" id="PTHR30337">
    <property type="entry name" value="COMPONENT OF ATP-DEPENDENT DSDNA EXONUCLEASE"/>
    <property type="match status" value="1"/>
</dbReference>